<dbReference type="PANTHER" id="PTHR37848:SF1">
    <property type="entry name" value="SUN DOMAIN-CONTAINING PROTEIN"/>
    <property type="match status" value="1"/>
</dbReference>
<dbReference type="OrthoDB" id="203796at2759"/>
<dbReference type="AlphaFoldDB" id="A0A1V8SF97"/>
<dbReference type="PANTHER" id="PTHR37848">
    <property type="entry name" value="EXPRESSED PROTEIN"/>
    <property type="match status" value="1"/>
</dbReference>
<dbReference type="Proteomes" id="UP000192596">
    <property type="component" value="Unassembled WGS sequence"/>
</dbReference>
<comment type="caution">
    <text evidence="3">The sequence shown here is derived from an EMBL/GenBank/DDBJ whole genome shotgun (WGS) entry which is preliminary data.</text>
</comment>
<keyword evidence="4" id="KW-1185">Reference proteome</keyword>
<keyword evidence="2" id="KW-0472">Membrane</keyword>
<evidence type="ECO:0000313" key="3">
    <source>
        <dbReference type="EMBL" id="OQN97650.1"/>
    </source>
</evidence>
<accession>A0A1V8SF97</accession>
<reference evidence="4" key="1">
    <citation type="submission" date="2017-03" db="EMBL/GenBank/DDBJ databases">
        <title>Genomes of endolithic fungi from Antarctica.</title>
        <authorList>
            <person name="Coleine C."/>
            <person name="Masonjones S."/>
            <person name="Stajich J.E."/>
        </authorList>
    </citation>
    <scope>NUCLEOTIDE SEQUENCE [LARGE SCALE GENOMIC DNA]</scope>
    <source>
        <strain evidence="4">CCFEE 5527</strain>
    </source>
</reference>
<dbReference type="EMBL" id="NAJO01000052">
    <property type="protein sequence ID" value="OQN97650.1"/>
    <property type="molecule type" value="Genomic_DNA"/>
</dbReference>
<feature type="region of interest" description="Disordered" evidence="1">
    <location>
        <begin position="31"/>
        <end position="53"/>
    </location>
</feature>
<name>A0A1V8SF97_9PEZI</name>
<keyword evidence="2" id="KW-0812">Transmembrane</keyword>
<evidence type="ECO:0000256" key="1">
    <source>
        <dbReference type="SAM" id="MobiDB-lite"/>
    </source>
</evidence>
<dbReference type="InParanoid" id="A0A1V8SF97"/>
<proteinExistence type="predicted"/>
<evidence type="ECO:0000313" key="4">
    <source>
        <dbReference type="Proteomes" id="UP000192596"/>
    </source>
</evidence>
<gene>
    <name evidence="3" type="ORF">B0A48_16514</name>
</gene>
<feature type="transmembrane region" description="Helical" evidence="2">
    <location>
        <begin position="294"/>
        <end position="316"/>
    </location>
</feature>
<sequence>MKDILGAIDGPSMRTLHPAYAYDNDGDSINSLHTDYESDNSALSADEPPSYDAASRALLPPASRHATSREVPSYTQPKDLYVVLRSDGSRDEDDAKDAPHDVRCKISETTTRIDKRLSDPDALFAYVSDYLRVSPPRPIIRIDGYHERSTTRNGERKTERVYDFDIVLGLEAYLGKAFDQDWHERTAADNEKVYRGSWRKTTATNAQHVSDEPTKTLRDWCEDYCASRSPLKVFRVHRPVTGLDKDLLRRRLDHLVRATGYRGRISITFPTEQENVDIYSDHPINQWRTGWVRFIFYLTFLWIITWPILFLTTKWWHVYTVEWRFSVGEPDGRERRYAGGVTEEQWYERYQESIYGLVVSQYKGDATNRLEARVGPMRYDQSTPATNWGHDR</sequence>
<evidence type="ECO:0000256" key="2">
    <source>
        <dbReference type="SAM" id="Phobius"/>
    </source>
</evidence>
<protein>
    <submittedName>
        <fullName evidence="3">Uncharacterized protein</fullName>
    </submittedName>
</protein>
<keyword evidence="2" id="KW-1133">Transmembrane helix</keyword>
<feature type="compositionally biased region" description="Polar residues" evidence="1">
    <location>
        <begin position="31"/>
        <end position="43"/>
    </location>
</feature>
<organism evidence="3 4">
    <name type="scientific">Cryoendolithus antarcticus</name>
    <dbReference type="NCBI Taxonomy" id="1507870"/>
    <lineage>
        <taxon>Eukaryota</taxon>
        <taxon>Fungi</taxon>
        <taxon>Dikarya</taxon>
        <taxon>Ascomycota</taxon>
        <taxon>Pezizomycotina</taxon>
        <taxon>Dothideomycetes</taxon>
        <taxon>Dothideomycetidae</taxon>
        <taxon>Cladosporiales</taxon>
        <taxon>Cladosporiaceae</taxon>
        <taxon>Cryoendolithus</taxon>
    </lineage>
</organism>